<name>A0A6J5KHS7_9BURK</name>
<accession>A0A6J5KHS7</accession>
<organism evidence="1 2">
    <name type="scientific">Paraburkholderia phenoliruptrix</name>
    <dbReference type="NCBI Taxonomy" id="252970"/>
    <lineage>
        <taxon>Bacteria</taxon>
        <taxon>Pseudomonadati</taxon>
        <taxon>Pseudomonadota</taxon>
        <taxon>Betaproteobacteria</taxon>
        <taxon>Burkholderiales</taxon>
        <taxon>Burkholderiaceae</taxon>
        <taxon>Paraburkholderia</taxon>
    </lineage>
</organism>
<dbReference type="AlphaFoldDB" id="A0A6J5KHS7"/>
<sequence>MRQYTAHYEMLRAQVTGPTPGQGQLRGIGLALLLREGVPGWLKAVRDLLRVQLSRASAESRKTEGRSLSVSLPNEAAAAGTVPSGRPHEITMLLASLVLSTRHPTVAR</sequence>
<protein>
    <submittedName>
        <fullName evidence="1">Uncharacterized protein</fullName>
    </submittedName>
</protein>
<dbReference type="Proteomes" id="UP000494102">
    <property type="component" value="Unassembled WGS sequence"/>
</dbReference>
<dbReference type="EMBL" id="CADILN010000018">
    <property type="protein sequence ID" value="CAB4052782.1"/>
    <property type="molecule type" value="Genomic_DNA"/>
</dbReference>
<reference evidence="1 2" key="1">
    <citation type="submission" date="2020-04" db="EMBL/GenBank/DDBJ databases">
        <authorList>
            <person name="De Canck E."/>
        </authorList>
    </citation>
    <scope>NUCLEOTIDE SEQUENCE [LARGE SCALE GENOMIC DNA]</scope>
    <source>
        <strain evidence="1 2">LMG 9964</strain>
    </source>
</reference>
<evidence type="ECO:0000313" key="2">
    <source>
        <dbReference type="Proteomes" id="UP000494102"/>
    </source>
</evidence>
<proteinExistence type="predicted"/>
<gene>
    <name evidence="1" type="ORF">LMG9964_06472</name>
</gene>
<evidence type="ECO:0000313" key="1">
    <source>
        <dbReference type="EMBL" id="CAB4052782.1"/>
    </source>
</evidence>